<dbReference type="GO" id="GO:0008270">
    <property type="term" value="F:zinc ion binding"/>
    <property type="evidence" value="ECO:0007669"/>
    <property type="project" value="InterPro"/>
</dbReference>
<proteinExistence type="inferred from homology"/>
<dbReference type="EMBL" id="DWVZ01000049">
    <property type="protein sequence ID" value="HJC62757.1"/>
    <property type="molecule type" value="Genomic_DNA"/>
</dbReference>
<dbReference type="Gene3D" id="2.60.120.10">
    <property type="entry name" value="Jelly Rolls"/>
    <property type="match status" value="2"/>
</dbReference>
<dbReference type="InterPro" id="IPR000600">
    <property type="entry name" value="ROK"/>
</dbReference>
<dbReference type="Pfam" id="PF00480">
    <property type="entry name" value="ROK"/>
    <property type="match status" value="1"/>
</dbReference>
<dbReference type="GO" id="GO:0004476">
    <property type="term" value="F:mannose-6-phosphate isomerase activity"/>
    <property type="evidence" value="ECO:0007669"/>
    <property type="project" value="InterPro"/>
</dbReference>
<reference evidence="6" key="1">
    <citation type="journal article" date="2021" name="PeerJ">
        <title>Extensive microbial diversity within the chicken gut microbiome revealed by metagenomics and culture.</title>
        <authorList>
            <person name="Gilroy R."/>
            <person name="Ravi A."/>
            <person name="Getino M."/>
            <person name="Pursley I."/>
            <person name="Horton D.L."/>
            <person name="Alikhan N.F."/>
            <person name="Baker D."/>
            <person name="Gharbi K."/>
            <person name="Hall N."/>
            <person name="Watson M."/>
            <person name="Adriaenssens E.M."/>
            <person name="Foster-Nyarko E."/>
            <person name="Jarju S."/>
            <person name="Secka A."/>
            <person name="Antonio M."/>
            <person name="Oren A."/>
            <person name="Chaudhuri R.R."/>
            <person name="La Ragione R."/>
            <person name="Hildebrand F."/>
            <person name="Pallen M.J."/>
        </authorList>
    </citation>
    <scope>NUCLEOTIDE SEQUENCE</scope>
    <source>
        <strain evidence="6">ChiBcec2-3848</strain>
    </source>
</reference>
<dbReference type="Proteomes" id="UP000823886">
    <property type="component" value="Unassembled WGS sequence"/>
</dbReference>
<protein>
    <recommendedName>
        <fullName evidence="2">Phosphohexomutase</fullName>
    </recommendedName>
    <alternativeName>
        <fullName evidence="3">Phosphomannose isomerase</fullName>
    </alternativeName>
</protein>
<organism evidence="6 7">
    <name type="scientific">Candidatus Blautia merdavium</name>
    <dbReference type="NCBI Taxonomy" id="2838494"/>
    <lineage>
        <taxon>Bacteria</taxon>
        <taxon>Bacillati</taxon>
        <taxon>Bacillota</taxon>
        <taxon>Clostridia</taxon>
        <taxon>Lachnospirales</taxon>
        <taxon>Lachnospiraceae</taxon>
        <taxon>Blautia</taxon>
    </lineage>
</organism>
<evidence type="ECO:0000259" key="5">
    <source>
        <dbReference type="Pfam" id="PF21621"/>
    </source>
</evidence>
<dbReference type="PANTHER" id="PTHR18964">
    <property type="entry name" value="ROK (REPRESSOR, ORF, KINASE) FAMILY"/>
    <property type="match status" value="1"/>
</dbReference>
<evidence type="ECO:0000313" key="6">
    <source>
        <dbReference type="EMBL" id="HJC62757.1"/>
    </source>
</evidence>
<dbReference type="SUPFAM" id="SSF53067">
    <property type="entry name" value="Actin-like ATPase domain"/>
    <property type="match status" value="1"/>
</dbReference>
<dbReference type="AlphaFoldDB" id="A0A9D2TBU3"/>
<sequence>MSVLKLKPSCKDYLWGGHRLAEEYGKEYDGEILAETWELSCHPDGPSTIVNGPWAGKTLQQYIEEEGKSVLGNNCRRFRDFPILTKFIDARENLSIQVHPDNRYALKNEGQYGKTEMWYVMDAGRDAFLYYGFKKEISKEEFARRIQEDTLLEVLNAVPVQKGDVLFIESGTIHAIGADILIAEIQQNSNVTYRVYDYGRVGKDGKKRDLHIEKALAVTNRVPLLKSKSSYPHVADCDYFTVDKLNLDGHIMGRMEGNVSEESFVSILILDGEGTVTCGDTVSYKKGDSLFLPAGSGKYVIEGSCDALLTRIREKAAPVRIGINLSGTGTRIGLVDVHDQLIDSAWIPMDTACPAQEMIRAAAQTALKLLEKNGISMEQCTGAGVGVPGTVDCKEGIVRYSNNIRWEDVPLVKEMGRYLPVPIEAANDADCAALGEAAAGAGKECSDLVMLTVGAGVGGSVLLDGELCQGKGIGGSELGHMVIVEKGEPCTCGRRGCLEAYVSIPALKRQAKEKTGQDMEAEEIFAKAAAGDPAMKELLELYAERLGIGIVNIVNIFRPQMVLLGGEISRWAQMLLPSLRKIMEEGCFGREKGELPLIETAALGTDAGVIGAAGILLRRENSRNTR</sequence>
<evidence type="ECO:0000259" key="4">
    <source>
        <dbReference type="Pfam" id="PF20511"/>
    </source>
</evidence>
<reference evidence="6" key="2">
    <citation type="submission" date="2021-04" db="EMBL/GenBank/DDBJ databases">
        <authorList>
            <person name="Gilroy R."/>
        </authorList>
    </citation>
    <scope>NUCLEOTIDE SEQUENCE</scope>
    <source>
        <strain evidence="6">ChiBcec2-3848</strain>
    </source>
</reference>
<dbReference type="SUPFAM" id="SSF51182">
    <property type="entry name" value="RmlC-like cupins"/>
    <property type="match status" value="1"/>
</dbReference>
<dbReference type="PANTHER" id="PTHR18964:SF149">
    <property type="entry name" value="BIFUNCTIONAL UDP-N-ACETYLGLUCOSAMINE 2-EPIMERASE_N-ACETYLMANNOSAMINE KINASE"/>
    <property type="match status" value="1"/>
</dbReference>
<dbReference type="Gene3D" id="3.30.420.40">
    <property type="match status" value="2"/>
</dbReference>
<evidence type="ECO:0000256" key="2">
    <source>
        <dbReference type="ARBA" id="ARBA00029741"/>
    </source>
</evidence>
<dbReference type="Pfam" id="PF21621">
    <property type="entry name" value="MPI_cupin_dom"/>
    <property type="match status" value="1"/>
</dbReference>
<gene>
    <name evidence="6" type="ORF">H9753_03940</name>
</gene>
<evidence type="ECO:0000313" key="7">
    <source>
        <dbReference type="Proteomes" id="UP000823886"/>
    </source>
</evidence>
<comment type="caution">
    <text evidence="6">The sequence shown here is derived from an EMBL/GenBank/DDBJ whole genome shotgun (WGS) entry which is preliminary data.</text>
</comment>
<dbReference type="InterPro" id="IPR049071">
    <property type="entry name" value="MPI_cupin_dom"/>
</dbReference>
<dbReference type="InterPro" id="IPR043129">
    <property type="entry name" value="ATPase_NBD"/>
</dbReference>
<evidence type="ECO:0000256" key="3">
    <source>
        <dbReference type="ARBA" id="ARBA00030762"/>
    </source>
</evidence>
<dbReference type="InterPro" id="IPR014710">
    <property type="entry name" value="RmlC-like_jellyroll"/>
</dbReference>
<accession>A0A9D2TBU3</accession>
<dbReference type="Pfam" id="PF20511">
    <property type="entry name" value="PMI_typeI_cat"/>
    <property type="match status" value="1"/>
</dbReference>
<feature type="domain" description="Mannose-6-phosphate isomerase cupin" evidence="5">
    <location>
        <begin position="234"/>
        <end position="307"/>
    </location>
</feature>
<feature type="domain" description="Phosphomannose isomerase type I catalytic" evidence="4">
    <location>
        <begin position="3"/>
        <end position="105"/>
    </location>
</feature>
<name>A0A9D2TBU3_9FIRM</name>
<comment type="similarity">
    <text evidence="1">Belongs to the ROK (NagC/XylR) family.</text>
</comment>
<dbReference type="InterPro" id="IPR011051">
    <property type="entry name" value="RmlC_Cupin_sf"/>
</dbReference>
<evidence type="ECO:0000256" key="1">
    <source>
        <dbReference type="ARBA" id="ARBA00006479"/>
    </source>
</evidence>
<dbReference type="CDD" id="cd07010">
    <property type="entry name" value="cupin_PMI_type_I_N_bac"/>
    <property type="match status" value="1"/>
</dbReference>
<dbReference type="InterPro" id="IPR046457">
    <property type="entry name" value="PMI_typeI_cat"/>
</dbReference>